<dbReference type="Proteomes" id="UP000688137">
    <property type="component" value="Unassembled WGS sequence"/>
</dbReference>
<comment type="caution">
    <text evidence="1">The sequence shown here is derived from an EMBL/GenBank/DDBJ whole genome shotgun (WGS) entry which is preliminary data.</text>
</comment>
<gene>
    <name evidence="1" type="ORF">PPRIM_AZ9-3.1.T0390109</name>
</gene>
<keyword evidence="2" id="KW-1185">Reference proteome</keyword>
<accession>A0A8S1LEH7</accession>
<evidence type="ECO:0000313" key="2">
    <source>
        <dbReference type="Proteomes" id="UP000688137"/>
    </source>
</evidence>
<proteinExistence type="predicted"/>
<dbReference type="AlphaFoldDB" id="A0A8S1LEH7"/>
<evidence type="ECO:0000313" key="1">
    <source>
        <dbReference type="EMBL" id="CAD8066478.1"/>
    </source>
</evidence>
<dbReference type="OMA" id="IIHIERF"/>
<sequence>MVYKIRNKSFFWTRAGWKNNWHPKNFNAPRPSSSEFTIGIRCRYDHNSFLRGNEINFIYQLIIHIERFQDIVNSTSLVIKNWRNYFKWVQEHFSLYHTLLNVK</sequence>
<reference evidence="1" key="1">
    <citation type="submission" date="2021-01" db="EMBL/GenBank/DDBJ databases">
        <authorList>
            <consortium name="Genoscope - CEA"/>
            <person name="William W."/>
        </authorList>
    </citation>
    <scope>NUCLEOTIDE SEQUENCE</scope>
</reference>
<protein>
    <submittedName>
        <fullName evidence="1">Uncharacterized protein</fullName>
    </submittedName>
</protein>
<name>A0A8S1LEH7_PARPR</name>
<dbReference type="EMBL" id="CAJJDM010000038">
    <property type="protein sequence ID" value="CAD8066478.1"/>
    <property type="molecule type" value="Genomic_DNA"/>
</dbReference>
<organism evidence="1 2">
    <name type="scientific">Paramecium primaurelia</name>
    <dbReference type="NCBI Taxonomy" id="5886"/>
    <lineage>
        <taxon>Eukaryota</taxon>
        <taxon>Sar</taxon>
        <taxon>Alveolata</taxon>
        <taxon>Ciliophora</taxon>
        <taxon>Intramacronucleata</taxon>
        <taxon>Oligohymenophorea</taxon>
        <taxon>Peniculida</taxon>
        <taxon>Parameciidae</taxon>
        <taxon>Paramecium</taxon>
    </lineage>
</organism>